<name>A0A3M6QYN1_9BURK</name>
<dbReference type="Pfam" id="PF05145">
    <property type="entry name" value="AbrB"/>
    <property type="match status" value="1"/>
</dbReference>
<dbReference type="AlphaFoldDB" id="A0A3M6QYN1"/>
<dbReference type="GO" id="GO:0010468">
    <property type="term" value="P:regulation of gene expression"/>
    <property type="evidence" value="ECO:0007669"/>
    <property type="project" value="InterPro"/>
</dbReference>
<sequence length="356" mass="38927">MSMEYPKNLAALLLGLAIALLGAMLALWINMPLPWMLGPLLLTAATRIGGVPSRCAPLFNQFGRWMIGVSLGLYFTPQVAASLAQHWPLILLSMAYAMLLACIGYWVYQRYAGLDATTAWFAAAIGSASEMANMAQRHGARIDQVASVHSMRVLLVVVIMPFAFRWFSEHGATPLPDVREVHWPGLLWLVLGAWVSGWLFQRLRLPNGWMLGPMTFAMIVTLFDIRLSALPQWLSWAGQLCIGWSLGDKYRPDFLRSAPRLLGMVALSSLAFMGSSVVLGWALAQWIDVPAATLILALVPGGIAEMTITAKVLGLGVPLVTAMQVARMLCVVLTTGWIYQRWLAPRGHDGSAGLRG</sequence>
<evidence type="ECO:0000313" key="2">
    <source>
        <dbReference type="EMBL" id="RMX08003.1"/>
    </source>
</evidence>
<dbReference type="InterPro" id="IPR017516">
    <property type="entry name" value="AbrB_dup"/>
</dbReference>
<keyword evidence="3" id="KW-1185">Reference proteome</keyword>
<dbReference type="EMBL" id="RDQO01000001">
    <property type="protein sequence ID" value="RMX08003.1"/>
    <property type="molecule type" value="Genomic_DNA"/>
</dbReference>
<gene>
    <name evidence="2" type="ORF">D8I35_02435</name>
</gene>
<evidence type="ECO:0000313" key="3">
    <source>
        <dbReference type="Proteomes" id="UP000278006"/>
    </source>
</evidence>
<keyword evidence="1" id="KW-1133">Transmembrane helix</keyword>
<reference evidence="2 3" key="1">
    <citation type="submission" date="2018-10" db="EMBL/GenBank/DDBJ databases">
        <title>Draft genome of Cortibacter populi DSM10536.</title>
        <authorList>
            <person name="Bernier A.-M."/>
            <person name="Bernard K."/>
        </authorList>
    </citation>
    <scope>NUCLEOTIDE SEQUENCE [LARGE SCALE GENOMIC DNA]</scope>
    <source>
        <strain evidence="2 3">DSM 105136</strain>
    </source>
</reference>
<dbReference type="PANTHER" id="PTHR38457:SF1">
    <property type="entry name" value="REGULATOR ABRB-RELATED"/>
    <property type="match status" value="1"/>
</dbReference>
<proteinExistence type="predicted"/>
<dbReference type="NCBIfam" id="TIGR03082">
    <property type="entry name" value="Gneg_AbrB_dup"/>
    <property type="match status" value="2"/>
</dbReference>
<dbReference type="InterPro" id="IPR007820">
    <property type="entry name" value="AbrB_fam"/>
</dbReference>
<feature type="transmembrane region" description="Helical" evidence="1">
    <location>
        <begin position="183"/>
        <end position="201"/>
    </location>
</feature>
<comment type="caution">
    <text evidence="2">The sequence shown here is derived from an EMBL/GenBank/DDBJ whole genome shotgun (WGS) entry which is preliminary data.</text>
</comment>
<dbReference type="Proteomes" id="UP000278006">
    <property type="component" value="Unassembled WGS sequence"/>
</dbReference>
<feature type="transmembrane region" description="Helical" evidence="1">
    <location>
        <begin position="87"/>
        <end position="108"/>
    </location>
</feature>
<dbReference type="GO" id="GO:0016020">
    <property type="term" value="C:membrane"/>
    <property type="evidence" value="ECO:0007669"/>
    <property type="project" value="InterPro"/>
</dbReference>
<dbReference type="OrthoDB" id="8527964at2"/>
<dbReference type="PIRSF" id="PIRSF038991">
    <property type="entry name" value="Protein_AbrB"/>
    <property type="match status" value="1"/>
</dbReference>
<evidence type="ECO:0000256" key="1">
    <source>
        <dbReference type="SAM" id="Phobius"/>
    </source>
</evidence>
<organism evidence="2 3">
    <name type="scientific">Corticibacter populi</name>
    <dbReference type="NCBI Taxonomy" id="1550736"/>
    <lineage>
        <taxon>Bacteria</taxon>
        <taxon>Pseudomonadati</taxon>
        <taxon>Pseudomonadota</taxon>
        <taxon>Betaproteobacteria</taxon>
        <taxon>Burkholderiales</taxon>
        <taxon>Comamonadaceae</taxon>
        <taxon>Corticibacter</taxon>
    </lineage>
</organism>
<dbReference type="PANTHER" id="PTHR38457">
    <property type="entry name" value="REGULATOR ABRB-RELATED"/>
    <property type="match status" value="1"/>
</dbReference>
<keyword evidence="1" id="KW-0812">Transmembrane</keyword>
<keyword evidence="1" id="KW-0472">Membrane</keyword>
<accession>A0A3M6QYN1</accession>
<protein>
    <submittedName>
        <fullName evidence="2">AbrB family transcriptional regulator</fullName>
    </submittedName>
</protein>
<feature type="transmembrane region" description="Helical" evidence="1">
    <location>
        <begin position="145"/>
        <end position="163"/>
    </location>
</feature>
<feature type="transmembrane region" description="Helical" evidence="1">
    <location>
        <begin position="262"/>
        <end position="283"/>
    </location>
</feature>